<evidence type="ECO:0000313" key="2">
    <source>
        <dbReference type="EMBL" id="MCV9386585.1"/>
    </source>
</evidence>
<keyword evidence="3" id="KW-1185">Reference proteome</keyword>
<comment type="caution">
    <text evidence="2">The sequence shown here is derived from an EMBL/GenBank/DDBJ whole genome shotgun (WGS) entry which is preliminary data.</text>
</comment>
<name>A0ABT3CSA5_9BACT</name>
<organism evidence="2 3">
    <name type="scientific">Reichenbachiella ulvae</name>
    <dbReference type="NCBI Taxonomy" id="2980104"/>
    <lineage>
        <taxon>Bacteria</taxon>
        <taxon>Pseudomonadati</taxon>
        <taxon>Bacteroidota</taxon>
        <taxon>Cytophagia</taxon>
        <taxon>Cytophagales</taxon>
        <taxon>Reichenbachiellaceae</taxon>
        <taxon>Reichenbachiella</taxon>
    </lineage>
</organism>
<proteinExistence type="predicted"/>
<dbReference type="EMBL" id="JAOYOD010000001">
    <property type="protein sequence ID" value="MCV9386585.1"/>
    <property type="molecule type" value="Genomic_DNA"/>
</dbReference>
<dbReference type="GO" id="GO:0032259">
    <property type="term" value="P:methylation"/>
    <property type="evidence" value="ECO:0007669"/>
    <property type="project" value="UniProtKB-KW"/>
</dbReference>
<dbReference type="Pfam" id="PF13649">
    <property type="entry name" value="Methyltransf_25"/>
    <property type="match status" value="1"/>
</dbReference>
<keyword evidence="2" id="KW-0489">Methyltransferase</keyword>
<keyword evidence="2" id="KW-0808">Transferase</keyword>
<evidence type="ECO:0000259" key="1">
    <source>
        <dbReference type="Pfam" id="PF13649"/>
    </source>
</evidence>
<feature type="domain" description="Methyltransferase" evidence="1">
    <location>
        <begin position="41"/>
        <end position="129"/>
    </location>
</feature>
<dbReference type="Gene3D" id="3.40.50.150">
    <property type="entry name" value="Vaccinia Virus protein VP39"/>
    <property type="match status" value="1"/>
</dbReference>
<accession>A0ABT3CSA5</accession>
<dbReference type="RefSeq" id="WP_264137396.1">
    <property type="nucleotide sequence ID" value="NZ_JAOYOD010000001.1"/>
</dbReference>
<dbReference type="InterPro" id="IPR029063">
    <property type="entry name" value="SAM-dependent_MTases_sf"/>
</dbReference>
<protein>
    <submittedName>
        <fullName evidence="2">Class I SAM-dependent methyltransferase</fullName>
    </submittedName>
</protein>
<gene>
    <name evidence="2" type="ORF">N7U62_07925</name>
</gene>
<dbReference type="GO" id="GO:0008168">
    <property type="term" value="F:methyltransferase activity"/>
    <property type="evidence" value="ECO:0007669"/>
    <property type="project" value="UniProtKB-KW"/>
</dbReference>
<evidence type="ECO:0000313" key="3">
    <source>
        <dbReference type="Proteomes" id="UP001300692"/>
    </source>
</evidence>
<dbReference type="CDD" id="cd02440">
    <property type="entry name" value="AdoMet_MTases"/>
    <property type="match status" value="1"/>
</dbReference>
<dbReference type="SUPFAM" id="SSF53335">
    <property type="entry name" value="S-adenosyl-L-methionine-dependent methyltransferases"/>
    <property type="match status" value="1"/>
</dbReference>
<sequence length="209" mass="24157">MKDFWDARYREEEYAFGVEPNVFFREILEDHRPAGSILLPAEGEGRNAVYAAKFGLEVYAFDQSMEGKKKAIRFAEKENVKMDYQVGEFTELPFFNQRFDVAALIYAHFEPGLVSSYHKRMAELLKPNGLLVLEGFSTNHLRKQKENPNVGGPKKESMLFSLKQMKADFSILEPILLEEKMVHLNEGRFHQGEGMVIRFVGRKTSRKVK</sequence>
<reference evidence="2 3" key="1">
    <citation type="submission" date="2022-10" db="EMBL/GenBank/DDBJ databases">
        <title>Comparative genomics and taxonomic characterization of three novel marine species of genus Reichenbachiella exhibiting antioxidant and polysaccharide degradation activities.</title>
        <authorList>
            <person name="Muhammad N."/>
            <person name="Lee Y.-J."/>
            <person name="Ko J."/>
            <person name="Kim S.-G."/>
        </authorList>
    </citation>
    <scope>NUCLEOTIDE SEQUENCE [LARGE SCALE GENOMIC DNA]</scope>
    <source>
        <strain evidence="2 3">ABR2-5</strain>
    </source>
</reference>
<dbReference type="Proteomes" id="UP001300692">
    <property type="component" value="Unassembled WGS sequence"/>
</dbReference>
<dbReference type="InterPro" id="IPR041698">
    <property type="entry name" value="Methyltransf_25"/>
</dbReference>